<dbReference type="Gene3D" id="1.10.10.10">
    <property type="entry name" value="Winged helix-like DNA-binding domain superfamily/Winged helix DNA-binding domain"/>
    <property type="match status" value="1"/>
</dbReference>
<dbReference type="PRINTS" id="PR00598">
    <property type="entry name" value="HTHMARR"/>
</dbReference>
<dbReference type="InterPro" id="IPR036390">
    <property type="entry name" value="WH_DNA-bd_sf"/>
</dbReference>
<dbReference type="RefSeq" id="WP_380129898.1">
    <property type="nucleotide sequence ID" value="NZ_JBHSEG010000008.1"/>
</dbReference>
<organism evidence="5 6">
    <name type="scientific">Deinococcus sonorensis</name>
    <dbReference type="NCBI Taxonomy" id="309891"/>
    <lineage>
        <taxon>Bacteria</taxon>
        <taxon>Thermotogati</taxon>
        <taxon>Deinococcota</taxon>
        <taxon>Deinococci</taxon>
        <taxon>Deinococcales</taxon>
        <taxon>Deinococcaceae</taxon>
        <taxon>Deinococcus</taxon>
    </lineage>
</organism>
<keyword evidence="6" id="KW-1185">Reference proteome</keyword>
<comment type="caution">
    <text evidence="5">The sequence shown here is derived from an EMBL/GenBank/DDBJ whole genome shotgun (WGS) entry which is preliminary data.</text>
</comment>
<dbReference type="InterPro" id="IPR000835">
    <property type="entry name" value="HTH_MarR-typ"/>
</dbReference>
<evidence type="ECO:0000259" key="4">
    <source>
        <dbReference type="PROSITE" id="PS50995"/>
    </source>
</evidence>
<dbReference type="PROSITE" id="PS50995">
    <property type="entry name" value="HTH_MARR_2"/>
    <property type="match status" value="1"/>
</dbReference>
<dbReference type="InterPro" id="IPR036388">
    <property type="entry name" value="WH-like_DNA-bd_sf"/>
</dbReference>
<evidence type="ECO:0000256" key="3">
    <source>
        <dbReference type="ARBA" id="ARBA00023163"/>
    </source>
</evidence>
<dbReference type="Proteomes" id="UP001595939">
    <property type="component" value="Unassembled WGS sequence"/>
</dbReference>
<gene>
    <name evidence="5" type="ORF">ACFO0P_15490</name>
</gene>
<dbReference type="PANTHER" id="PTHR42756:SF1">
    <property type="entry name" value="TRANSCRIPTIONAL REPRESSOR OF EMRAB OPERON"/>
    <property type="match status" value="1"/>
</dbReference>
<name>A0ABV8YBM2_9DEIO</name>
<dbReference type="Pfam" id="PF01047">
    <property type="entry name" value="MarR"/>
    <property type="match status" value="1"/>
</dbReference>
<keyword evidence="2" id="KW-0238">DNA-binding</keyword>
<dbReference type="EMBL" id="JBHSEG010000008">
    <property type="protein sequence ID" value="MFC4455181.1"/>
    <property type="molecule type" value="Genomic_DNA"/>
</dbReference>
<evidence type="ECO:0000256" key="2">
    <source>
        <dbReference type="ARBA" id="ARBA00023125"/>
    </source>
</evidence>
<evidence type="ECO:0000313" key="5">
    <source>
        <dbReference type="EMBL" id="MFC4455181.1"/>
    </source>
</evidence>
<keyword evidence="1" id="KW-0805">Transcription regulation</keyword>
<dbReference type="SUPFAM" id="SSF46785">
    <property type="entry name" value="Winged helix' DNA-binding domain"/>
    <property type="match status" value="1"/>
</dbReference>
<evidence type="ECO:0000313" key="6">
    <source>
        <dbReference type="Proteomes" id="UP001595939"/>
    </source>
</evidence>
<accession>A0ABV8YBM2</accession>
<reference evidence="6" key="1">
    <citation type="journal article" date="2019" name="Int. J. Syst. Evol. Microbiol.">
        <title>The Global Catalogue of Microorganisms (GCM) 10K type strain sequencing project: providing services to taxonomists for standard genome sequencing and annotation.</title>
        <authorList>
            <consortium name="The Broad Institute Genomics Platform"/>
            <consortium name="The Broad Institute Genome Sequencing Center for Infectious Disease"/>
            <person name="Wu L."/>
            <person name="Ma J."/>
        </authorList>
    </citation>
    <scope>NUCLEOTIDE SEQUENCE [LARGE SCALE GENOMIC DNA]</scope>
    <source>
        <strain evidence="6">CCUG 39970</strain>
    </source>
</reference>
<proteinExistence type="predicted"/>
<feature type="domain" description="HTH marR-type" evidence="4">
    <location>
        <begin position="18"/>
        <end position="152"/>
    </location>
</feature>
<evidence type="ECO:0000256" key="1">
    <source>
        <dbReference type="ARBA" id="ARBA00023015"/>
    </source>
</evidence>
<dbReference type="PANTHER" id="PTHR42756">
    <property type="entry name" value="TRANSCRIPTIONAL REGULATOR, MARR"/>
    <property type="match status" value="1"/>
</dbReference>
<protein>
    <submittedName>
        <fullName evidence="5">MarR family winged helix-turn-helix transcriptional regulator</fullName>
    </submittedName>
</protein>
<keyword evidence="3" id="KW-0804">Transcription</keyword>
<dbReference type="SMART" id="SM00347">
    <property type="entry name" value="HTH_MARR"/>
    <property type="match status" value="1"/>
</dbReference>
<sequence length="159" mass="17886">MNPLLEDLKQRTPFRSLEEEAALNLARTVTLLEDRGAEFLREHGLTTSQYNVLRILRGAGEAGLGRNEIGERMLSRAPDITRLLDRMEAAGWVKRERSTTDRRCVPTVLTEQGRALVDALDEPMAANQHAQFGHLSQGQLLTLIETLTQIRERLTVNAN</sequence>